<feature type="region of interest" description="Disordered" evidence="1">
    <location>
        <begin position="1"/>
        <end position="29"/>
    </location>
</feature>
<evidence type="ECO:0000313" key="3">
    <source>
        <dbReference type="Proteomes" id="UP000244336"/>
    </source>
</evidence>
<accession>A0A2T7CNH3</accession>
<evidence type="ECO:0000256" key="1">
    <source>
        <dbReference type="SAM" id="MobiDB-lite"/>
    </source>
</evidence>
<evidence type="ECO:0000313" key="2">
    <source>
        <dbReference type="EMBL" id="PUZ44900.1"/>
    </source>
</evidence>
<gene>
    <name evidence="2" type="ORF">GQ55_8G172300</name>
</gene>
<feature type="compositionally biased region" description="Acidic residues" evidence="1">
    <location>
        <begin position="112"/>
        <end position="124"/>
    </location>
</feature>
<dbReference type="AlphaFoldDB" id="A0A2T7CNH3"/>
<reference evidence="2 3" key="1">
    <citation type="submission" date="2018-04" db="EMBL/GenBank/DDBJ databases">
        <title>WGS assembly of Panicum hallii var. hallii HAL2.</title>
        <authorList>
            <person name="Lovell J."/>
            <person name="Jenkins J."/>
            <person name="Lowry D."/>
            <person name="Mamidi S."/>
            <person name="Sreedasyam A."/>
            <person name="Weng X."/>
            <person name="Barry K."/>
            <person name="Bonette J."/>
            <person name="Campitelli B."/>
            <person name="Daum C."/>
            <person name="Gordon S."/>
            <person name="Gould B."/>
            <person name="Lipzen A."/>
            <person name="MacQueen A."/>
            <person name="Palacio-Mejia J."/>
            <person name="Plott C."/>
            <person name="Shakirov E."/>
            <person name="Shu S."/>
            <person name="Yoshinaga Y."/>
            <person name="Zane M."/>
            <person name="Rokhsar D."/>
            <person name="Grimwood J."/>
            <person name="Schmutz J."/>
            <person name="Juenger T."/>
        </authorList>
    </citation>
    <scope>NUCLEOTIDE SEQUENCE [LARGE SCALE GENOMIC DNA]</scope>
    <source>
        <strain evidence="3">cv. HAL2</strain>
    </source>
</reference>
<feature type="compositionally biased region" description="Acidic residues" evidence="1">
    <location>
        <begin position="69"/>
        <end position="79"/>
    </location>
</feature>
<feature type="compositionally biased region" description="Acidic residues" evidence="1">
    <location>
        <begin position="51"/>
        <end position="61"/>
    </location>
</feature>
<organism evidence="2 3">
    <name type="scientific">Panicum hallii var. hallii</name>
    <dbReference type="NCBI Taxonomy" id="1504633"/>
    <lineage>
        <taxon>Eukaryota</taxon>
        <taxon>Viridiplantae</taxon>
        <taxon>Streptophyta</taxon>
        <taxon>Embryophyta</taxon>
        <taxon>Tracheophyta</taxon>
        <taxon>Spermatophyta</taxon>
        <taxon>Magnoliopsida</taxon>
        <taxon>Liliopsida</taxon>
        <taxon>Poales</taxon>
        <taxon>Poaceae</taxon>
        <taxon>PACMAD clade</taxon>
        <taxon>Panicoideae</taxon>
        <taxon>Panicodae</taxon>
        <taxon>Paniceae</taxon>
        <taxon>Panicinae</taxon>
        <taxon>Panicum</taxon>
        <taxon>Panicum sect. Panicum</taxon>
    </lineage>
</organism>
<dbReference type="Proteomes" id="UP000244336">
    <property type="component" value="Chromosome 8"/>
</dbReference>
<sequence>MASSSSASSVISYESESSREPTPEYDPIAAYEARAPLHWDEEEWDFRYQSEDDESLTDGEDLALLLGAELEEDEDDASWGEDLSSSEERADSFSSEEDPMAGTFLLGGSSDDSSDSSEGAEGDDSFTSNDSGDDDDNGSDTGDSGPSIAPSPKRRKTSGVYWW</sequence>
<dbReference type="Gramene" id="PUZ44900">
    <property type="protein sequence ID" value="PUZ44900"/>
    <property type="gene ID" value="GQ55_8G172300"/>
</dbReference>
<feature type="region of interest" description="Disordered" evidence="1">
    <location>
        <begin position="48"/>
        <end position="163"/>
    </location>
</feature>
<keyword evidence="3" id="KW-1185">Reference proteome</keyword>
<dbReference type="EMBL" id="CM009756">
    <property type="protein sequence ID" value="PUZ44900.1"/>
    <property type="molecule type" value="Genomic_DNA"/>
</dbReference>
<feature type="compositionally biased region" description="Low complexity" evidence="1">
    <location>
        <begin position="1"/>
        <end position="15"/>
    </location>
</feature>
<name>A0A2T7CNH3_9POAL</name>
<proteinExistence type="predicted"/>
<protein>
    <submittedName>
        <fullName evidence="2">Uncharacterized protein</fullName>
    </submittedName>
</protein>